<dbReference type="EMBL" id="UYWY01024264">
    <property type="protein sequence ID" value="VDM48557.1"/>
    <property type="molecule type" value="Genomic_DNA"/>
</dbReference>
<feature type="signal peptide" evidence="3">
    <location>
        <begin position="1"/>
        <end position="18"/>
    </location>
</feature>
<evidence type="ECO:0000256" key="1">
    <source>
        <dbReference type="SAM" id="MobiDB-lite"/>
    </source>
</evidence>
<accession>A0A183V916</accession>
<feature type="transmembrane region" description="Helical" evidence="2">
    <location>
        <begin position="393"/>
        <end position="421"/>
    </location>
</feature>
<dbReference type="Proteomes" id="UP000050794">
    <property type="component" value="Unassembled WGS sequence"/>
</dbReference>
<protein>
    <submittedName>
        <fullName evidence="6">Secreted protein</fullName>
    </submittedName>
</protein>
<feature type="chain" id="PRO_5044553672" evidence="3">
    <location>
        <begin position="19"/>
        <end position="431"/>
    </location>
</feature>
<name>A0A183V916_TOXCA</name>
<organism evidence="5 6">
    <name type="scientific">Toxocara canis</name>
    <name type="common">Canine roundworm</name>
    <dbReference type="NCBI Taxonomy" id="6265"/>
    <lineage>
        <taxon>Eukaryota</taxon>
        <taxon>Metazoa</taxon>
        <taxon>Ecdysozoa</taxon>
        <taxon>Nematoda</taxon>
        <taxon>Chromadorea</taxon>
        <taxon>Rhabditida</taxon>
        <taxon>Spirurina</taxon>
        <taxon>Ascaridomorpha</taxon>
        <taxon>Ascaridoidea</taxon>
        <taxon>Toxocaridae</taxon>
        <taxon>Toxocara</taxon>
    </lineage>
</organism>
<dbReference type="WBParaSite" id="TCNE_0001723701-mRNA-1">
    <property type="protein sequence ID" value="TCNE_0001723701-mRNA-1"/>
    <property type="gene ID" value="TCNE_0001723701"/>
</dbReference>
<feature type="region of interest" description="Disordered" evidence="1">
    <location>
        <begin position="361"/>
        <end position="385"/>
    </location>
</feature>
<gene>
    <name evidence="4" type="ORF">TCNE_LOCUS17236</name>
</gene>
<keyword evidence="5" id="KW-1185">Reference proteome</keyword>
<evidence type="ECO:0000313" key="5">
    <source>
        <dbReference type="Proteomes" id="UP000050794"/>
    </source>
</evidence>
<reference evidence="4 5" key="2">
    <citation type="submission" date="2018-11" db="EMBL/GenBank/DDBJ databases">
        <authorList>
            <consortium name="Pathogen Informatics"/>
        </authorList>
    </citation>
    <scope>NUCLEOTIDE SEQUENCE [LARGE SCALE GENOMIC DNA]</scope>
</reference>
<sequence length="431" mass="47183">MRFVAVAALALMATATTAAYCDTTKKVLKGPRKDHVYCVDVSESLNYSRELYRLRYCKHVNPNAFLASIHSAEIGRIIARIYRESAYLRGYPLSRIMFWFGLKTIDGAMLFDDGTGTESIARLMRRFVVNIQKRTTTSDEERCENMTFHELQCKPTITVPDGGVVLSALCQYEKAINDNVSSPHFTARSSSAIEAWSRVTHSTESLGDPGTSSPTLTNVYAETEERSVTMVGAPNDSAPSEASTQHHKIKMMTASTSLIIRSTEAEVNIRSTSPLNNSIVITVPTTEPANAIVTSAYVKLMSDAVISAQRIAKQTTPEVQGTGTAETTKWSYAKSSMQLTDIEVRRPKTLTLMTQYMENGSSPETIGINESQTASTRSEPFETTSSTLPTDKVVLYTITSLSGAGMIASAATFFLSFYGVILADKQSKPTN</sequence>
<keyword evidence="2" id="KW-0812">Transmembrane</keyword>
<evidence type="ECO:0000256" key="2">
    <source>
        <dbReference type="SAM" id="Phobius"/>
    </source>
</evidence>
<keyword evidence="3" id="KW-0732">Signal</keyword>
<evidence type="ECO:0000313" key="6">
    <source>
        <dbReference type="WBParaSite" id="TCNE_0001723701-mRNA-1"/>
    </source>
</evidence>
<evidence type="ECO:0000313" key="4">
    <source>
        <dbReference type="EMBL" id="VDM48557.1"/>
    </source>
</evidence>
<keyword evidence="2" id="KW-1133">Transmembrane helix</keyword>
<keyword evidence="2" id="KW-0472">Membrane</keyword>
<evidence type="ECO:0000256" key="3">
    <source>
        <dbReference type="SAM" id="SignalP"/>
    </source>
</evidence>
<dbReference type="AlphaFoldDB" id="A0A183V916"/>
<reference evidence="6" key="1">
    <citation type="submission" date="2016-06" db="UniProtKB">
        <authorList>
            <consortium name="WormBaseParasite"/>
        </authorList>
    </citation>
    <scope>IDENTIFICATION</scope>
</reference>
<proteinExistence type="predicted"/>